<dbReference type="PROSITE" id="PS50966">
    <property type="entry name" value="ZF_SWIM"/>
    <property type="match status" value="1"/>
</dbReference>
<dbReference type="InterPro" id="IPR007527">
    <property type="entry name" value="Znf_SWIM"/>
</dbReference>
<evidence type="ECO:0000256" key="1">
    <source>
        <dbReference type="PROSITE-ProRule" id="PRU00325"/>
    </source>
</evidence>
<sequence>MRAWSERLLTRIEVLGIGSGLSADAMRGAGSGVRRVAELTVGPGSVHAVVEEQQDRFETWADLAVWDAEQWQRAEQAVARPPSEALRLLTQGQFPPDLDASLARAGLSLLPGQAAELSLECTCPARDPDCRHLAAVLGAFADRVDADPFLLTTWRGREKNRLLHRLRRLPARPPLAGFWVESAPYPEPEPQAPGRRSALEELGPSGISIRGRALEHWLAPAYAAMRDEDEGQL</sequence>
<dbReference type="Proteomes" id="UP001596174">
    <property type="component" value="Unassembled WGS sequence"/>
</dbReference>
<proteinExistence type="predicted"/>
<reference evidence="4" key="1">
    <citation type="journal article" date="2019" name="Int. J. Syst. Evol. Microbiol.">
        <title>The Global Catalogue of Microorganisms (GCM) 10K type strain sequencing project: providing services to taxonomists for standard genome sequencing and annotation.</title>
        <authorList>
            <consortium name="The Broad Institute Genomics Platform"/>
            <consortium name="The Broad Institute Genome Sequencing Center for Infectious Disease"/>
            <person name="Wu L."/>
            <person name="Ma J."/>
        </authorList>
    </citation>
    <scope>NUCLEOTIDE SEQUENCE [LARGE SCALE GENOMIC DNA]</scope>
    <source>
        <strain evidence="4">JCM 4816</strain>
    </source>
</reference>
<feature type="domain" description="SWIM-type" evidence="2">
    <location>
        <begin position="106"/>
        <end position="141"/>
    </location>
</feature>
<evidence type="ECO:0000313" key="4">
    <source>
        <dbReference type="Proteomes" id="UP001596174"/>
    </source>
</evidence>
<dbReference type="PANTHER" id="PTHR38133:SF1">
    <property type="entry name" value="SLR1429 PROTEIN"/>
    <property type="match status" value="1"/>
</dbReference>
<organism evidence="3 4">
    <name type="scientific">Streptacidiphilus monticola</name>
    <dbReference type="NCBI Taxonomy" id="2161674"/>
    <lineage>
        <taxon>Bacteria</taxon>
        <taxon>Bacillati</taxon>
        <taxon>Actinomycetota</taxon>
        <taxon>Actinomycetes</taxon>
        <taxon>Kitasatosporales</taxon>
        <taxon>Streptomycetaceae</taxon>
        <taxon>Streptacidiphilus</taxon>
    </lineage>
</organism>
<protein>
    <recommendedName>
        <fullName evidence="2">SWIM-type domain-containing protein</fullName>
    </recommendedName>
</protein>
<keyword evidence="1" id="KW-0863">Zinc-finger</keyword>
<dbReference type="EMBL" id="JBHSQJ010000167">
    <property type="protein sequence ID" value="MFC5911442.1"/>
    <property type="molecule type" value="Genomic_DNA"/>
</dbReference>
<dbReference type="RefSeq" id="WP_380590406.1">
    <property type="nucleotide sequence ID" value="NZ_JBHSQJ010000167.1"/>
</dbReference>
<keyword evidence="1" id="KW-0479">Metal-binding</keyword>
<evidence type="ECO:0000313" key="3">
    <source>
        <dbReference type="EMBL" id="MFC5911442.1"/>
    </source>
</evidence>
<dbReference type="PANTHER" id="PTHR38133">
    <property type="entry name" value="SLR1429 PROTEIN"/>
    <property type="match status" value="1"/>
</dbReference>
<gene>
    <name evidence="3" type="ORF">ACFP3V_30085</name>
</gene>
<evidence type="ECO:0000259" key="2">
    <source>
        <dbReference type="PROSITE" id="PS50966"/>
    </source>
</evidence>
<accession>A0ABW1GC12</accession>
<keyword evidence="4" id="KW-1185">Reference proteome</keyword>
<keyword evidence="1" id="KW-0862">Zinc</keyword>
<comment type="caution">
    <text evidence="3">The sequence shown here is derived from an EMBL/GenBank/DDBJ whole genome shotgun (WGS) entry which is preliminary data.</text>
</comment>
<name>A0ABW1GC12_9ACTN</name>